<proteinExistence type="predicted"/>
<dbReference type="InterPro" id="IPR046634">
    <property type="entry name" value="DUF6746"/>
</dbReference>
<name>A0A9X0WL33_9GAMM</name>
<gene>
    <name evidence="1" type="ORF">CKO25_19180</name>
</gene>
<dbReference type="Pfam" id="PF20531">
    <property type="entry name" value="DUF6746"/>
    <property type="match status" value="1"/>
</dbReference>
<dbReference type="AlphaFoldDB" id="A0A9X0WL33"/>
<protein>
    <submittedName>
        <fullName evidence="1">Uncharacterized protein</fullName>
    </submittedName>
</protein>
<sequence>MVPVALVFFGSVALATGEADRVQHFEGLPSETLAEAVTNFSTYNTKLQAVLDQDTLDGQAVSTVHELTYTLEIALAKINAELAELAETLEALHVASETADLEAISRTGRAYLSVAREVIP</sequence>
<organism evidence="1 2">
    <name type="scientific">Thiocapsa imhoffii</name>
    <dbReference type="NCBI Taxonomy" id="382777"/>
    <lineage>
        <taxon>Bacteria</taxon>
        <taxon>Pseudomonadati</taxon>
        <taxon>Pseudomonadota</taxon>
        <taxon>Gammaproteobacteria</taxon>
        <taxon>Chromatiales</taxon>
        <taxon>Chromatiaceae</taxon>
        <taxon>Thiocapsa</taxon>
    </lineage>
</organism>
<evidence type="ECO:0000313" key="2">
    <source>
        <dbReference type="Proteomes" id="UP001138802"/>
    </source>
</evidence>
<accession>A0A9X0WL33</accession>
<comment type="caution">
    <text evidence="1">The sequence shown here is derived from an EMBL/GenBank/DDBJ whole genome shotgun (WGS) entry which is preliminary data.</text>
</comment>
<dbReference type="Proteomes" id="UP001138802">
    <property type="component" value="Unassembled WGS sequence"/>
</dbReference>
<evidence type="ECO:0000313" key="1">
    <source>
        <dbReference type="EMBL" id="MBK1646722.1"/>
    </source>
</evidence>
<keyword evidence="2" id="KW-1185">Reference proteome</keyword>
<reference evidence="1 2" key="1">
    <citation type="journal article" date="2020" name="Microorganisms">
        <title>Osmotic Adaptation and Compatible Solute Biosynthesis of Phototrophic Bacteria as Revealed from Genome Analyses.</title>
        <authorList>
            <person name="Imhoff J.F."/>
            <person name="Rahn T."/>
            <person name="Kunzel S."/>
            <person name="Keller A."/>
            <person name="Neulinger S.C."/>
        </authorList>
    </citation>
    <scope>NUCLEOTIDE SEQUENCE [LARGE SCALE GENOMIC DNA]</scope>
    <source>
        <strain evidence="1 2">DSM 21303</strain>
    </source>
</reference>
<dbReference type="EMBL" id="NRSD01000033">
    <property type="protein sequence ID" value="MBK1646722.1"/>
    <property type="molecule type" value="Genomic_DNA"/>
</dbReference>